<dbReference type="AlphaFoldDB" id="A0A0D3EG64"/>
<dbReference type="HOGENOM" id="CLU_1091293_0_0_1"/>
<dbReference type="eggNOG" id="KOG4730">
    <property type="taxonomic scope" value="Eukaryota"/>
</dbReference>
<dbReference type="OMA" id="RTNCKAA"/>
<proteinExistence type="inferred from homology"/>
<dbReference type="EnsemblPlants" id="Bo9g171100.1">
    <property type="protein sequence ID" value="Bo9g171100.1"/>
    <property type="gene ID" value="Bo9g171100"/>
</dbReference>
<dbReference type="STRING" id="109376.A0A0D3EG64"/>
<feature type="domain" description="FAD-binding PCMH-type" evidence="3">
    <location>
        <begin position="10"/>
        <end position="205"/>
    </location>
</feature>
<comment type="similarity">
    <text evidence="1">Belongs to the oxygen-dependent FAD-linked oxidoreductase family.</text>
</comment>
<dbReference type="Gene3D" id="3.30.465.10">
    <property type="match status" value="1"/>
</dbReference>
<sequence>MFPRVWPDRTNCKAAKVAYPTTEEELIKAVAYASEHNLKVKTVTRFSGTIPKLACPSGSDAMLISTSKYNSAIEIEPDQLTVTADSGVSLRELIDKVEEAAFSLATSPYWEGVSIRGLVSTGSHGSSWSGRGGSVHDHVVGINLVVPATSSEGYAKVKLSIEKAFKRSITYNFTSDVALEDMFMEHGKKFEFGDITWYPSRKTAVYRYDLRSPDDVSGNGVNDFIEKALETSKSENGKCKTADTTLAYKKLTGNG</sequence>
<evidence type="ECO:0000256" key="2">
    <source>
        <dbReference type="ARBA" id="ARBA00023002"/>
    </source>
</evidence>
<reference evidence="4 5" key="1">
    <citation type="journal article" date="2014" name="Genome Biol.">
        <title>Transcriptome and methylome profiling reveals relics of genome dominance in the mesopolyploid Brassica oleracea.</title>
        <authorList>
            <person name="Parkin I.A."/>
            <person name="Koh C."/>
            <person name="Tang H."/>
            <person name="Robinson S.J."/>
            <person name="Kagale S."/>
            <person name="Clarke W.E."/>
            <person name="Town C.D."/>
            <person name="Nixon J."/>
            <person name="Krishnakumar V."/>
            <person name="Bidwell S.L."/>
            <person name="Denoeud F."/>
            <person name="Belcram H."/>
            <person name="Links M.G."/>
            <person name="Just J."/>
            <person name="Clarke C."/>
            <person name="Bender T."/>
            <person name="Huebert T."/>
            <person name="Mason A.S."/>
            <person name="Pires J.C."/>
            <person name="Barker G."/>
            <person name="Moore J."/>
            <person name="Walley P.G."/>
            <person name="Manoli S."/>
            <person name="Batley J."/>
            <person name="Edwards D."/>
            <person name="Nelson M.N."/>
            <person name="Wang X."/>
            <person name="Paterson A.H."/>
            <person name="King G."/>
            <person name="Bancroft I."/>
            <person name="Chalhoub B."/>
            <person name="Sharpe A.G."/>
        </authorList>
    </citation>
    <scope>NUCLEOTIDE SEQUENCE</scope>
    <source>
        <strain evidence="4 5">cv. TO1000</strain>
    </source>
</reference>
<evidence type="ECO:0000313" key="5">
    <source>
        <dbReference type="Proteomes" id="UP000032141"/>
    </source>
</evidence>
<protein>
    <recommendedName>
        <fullName evidence="3">FAD-binding PCMH-type domain-containing protein</fullName>
    </recommendedName>
</protein>
<evidence type="ECO:0000259" key="3">
    <source>
        <dbReference type="PROSITE" id="PS51387"/>
    </source>
</evidence>
<evidence type="ECO:0000256" key="1">
    <source>
        <dbReference type="ARBA" id="ARBA00005466"/>
    </source>
</evidence>
<dbReference type="SUPFAM" id="SSF56176">
    <property type="entry name" value="FAD-binding/transporter-associated domain-like"/>
    <property type="match status" value="1"/>
</dbReference>
<dbReference type="Gramene" id="Bo9g171100.1">
    <property type="protein sequence ID" value="Bo9g171100.1"/>
    <property type="gene ID" value="Bo9g171100"/>
</dbReference>
<dbReference type="InterPro" id="IPR006094">
    <property type="entry name" value="Oxid_FAD_bind_N"/>
</dbReference>
<dbReference type="PROSITE" id="PS51387">
    <property type="entry name" value="FAD_PCMH"/>
    <property type="match status" value="1"/>
</dbReference>
<dbReference type="GO" id="GO:0016491">
    <property type="term" value="F:oxidoreductase activity"/>
    <property type="evidence" value="ECO:0007669"/>
    <property type="project" value="UniProtKB-KW"/>
</dbReference>
<dbReference type="InterPro" id="IPR016169">
    <property type="entry name" value="FAD-bd_PCMH_sub2"/>
</dbReference>
<dbReference type="GO" id="GO:0071949">
    <property type="term" value="F:FAD binding"/>
    <property type="evidence" value="ECO:0007669"/>
    <property type="project" value="InterPro"/>
</dbReference>
<dbReference type="PANTHER" id="PTHR13878:SF125">
    <property type="entry name" value="L-GULONOLACTONE OXIDASE 3"/>
    <property type="match status" value="1"/>
</dbReference>
<dbReference type="PANTHER" id="PTHR13878">
    <property type="entry name" value="GULONOLACTONE OXIDASE"/>
    <property type="match status" value="1"/>
</dbReference>
<dbReference type="Pfam" id="PF01565">
    <property type="entry name" value="FAD_binding_4"/>
    <property type="match status" value="1"/>
</dbReference>
<dbReference type="Proteomes" id="UP000032141">
    <property type="component" value="Chromosome C9"/>
</dbReference>
<dbReference type="InterPro" id="IPR016166">
    <property type="entry name" value="FAD-bd_PCMH"/>
</dbReference>
<accession>A0A0D3EG64</accession>
<reference evidence="4" key="2">
    <citation type="submission" date="2015-03" db="UniProtKB">
        <authorList>
            <consortium name="EnsemblPlants"/>
        </authorList>
    </citation>
    <scope>IDENTIFICATION</scope>
</reference>
<keyword evidence="5" id="KW-1185">Reference proteome</keyword>
<keyword evidence="2" id="KW-0560">Oxidoreductase</keyword>
<dbReference type="InterPro" id="IPR036318">
    <property type="entry name" value="FAD-bd_PCMH-like_sf"/>
</dbReference>
<name>A0A0D3EG64_BRAOL</name>
<evidence type="ECO:0000313" key="4">
    <source>
        <dbReference type="EnsemblPlants" id="Bo9g171100.1"/>
    </source>
</evidence>
<dbReference type="InterPro" id="IPR050432">
    <property type="entry name" value="FAD-linked_Oxidoreductases_BP"/>
</dbReference>
<organism evidence="4 5">
    <name type="scientific">Brassica oleracea var. oleracea</name>
    <dbReference type="NCBI Taxonomy" id="109376"/>
    <lineage>
        <taxon>Eukaryota</taxon>
        <taxon>Viridiplantae</taxon>
        <taxon>Streptophyta</taxon>
        <taxon>Embryophyta</taxon>
        <taxon>Tracheophyta</taxon>
        <taxon>Spermatophyta</taxon>
        <taxon>Magnoliopsida</taxon>
        <taxon>eudicotyledons</taxon>
        <taxon>Gunneridae</taxon>
        <taxon>Pentapetalae</taxon>
        <taxon>rosids</taxon>
        <taxon>malvids</taxon>
        <taxon>Brassicales</taxon>
        <taxon>Brassicaceae</taxon>
        <taxon>Brassiceae</taxon>
        <taxon>Brassica</taxon>
    </lineage>
</organism>